<feature type="compositionally biased region" description="Basic and acidic residues" evidence="1">
    <location>
        <begin position="979"/>
        <end position="994"/>
    </location>
</feature>
<dbReference type="PANTHER" id="PTHR48125">
    <property type="entry name" value="LP07818P1"/>
    <property type="match status" value="1"/>
</dbReference>
<feature type="region of interest" description="Disordered" evidence="1">
    <location>
        <begin position="653"/>
        <end position="690"/>
    </location>
</feature>
<feature type="region of interest" description="Disordered" evidence="1">
    <location>
        <begin position="1111"/>
        <end position="1140"/>
    </location>
</feature>
<accession>A0A2T0AD53</accession>
<feature type="compositionally biased region" description="Low complexity" evidence="1">
    <location>
        <begin position="916"/>
        <end position="939"/>
    </location>
</feature>
<name>A0A2T0AD53_RHOTO</name>
<reference evidence="2 3" key="1">
    <citation type="journal article" date="2018" name="Elife">
        <title>Functional genomics of lipid metabolism in the oleaginous yeast Rhodosporidium toruloides.</title>
        <authorList>
            <person name="Coradetti S.T."/>
            <person name="Pinel D."/>
            <person name="Geiselman G."/>
            <person name="Ito M."/>
            <person name="Mondo S."/>
            <person name="Reilly M.C."/>
            <person name="Cheng Y.F."/>
            <person name="Bauer S."/>
            <person name="Grigoriev I."/>
            <person name="Gladden J.M."/>
            <person name="Simmons B.A."/>
            <person name="Brem R."/>
            <person name="Arkin A.P."/>
            <person name="Skerker J.M."/>
        </authorList>
    </citation>
    <scope>NUCLEOTIDE SEQUENCE [LARGE SCALE GENOMIC DNA]</scope>
    <source>
        <strain evidence="2 3">NBRC 0880</strain>
    </source>
</reference>
<organism evidence="2 3">
    <name type="scientific">Rhodotorula toruloides</name>
    <name type="common">Yeast</name>
    <name type="synonym">Rhodosporidium toruloides</name>
    <dbReference type="NCBI Taxonomy" id="5286"/>
    <lineage>
        <taxon>Eukaryota</taxon>
        <taxon>Fungi</taxon>
        <taxon>Dikarya</taxon>
        <taxon>Basidiomycota</taxon>
        <taxon>Pucciniomycotina</taxon>
        <taxon>Microbotryomycetes</taxon>
        <taxon>Sporidiobolales</taxon>
        <taxon>Sporidiobolaceae</taxon>
        <taxon>Rhodotorula</taxon>
    </lineage>
</organism>
<dbReference type="PANTHER" id="PTHR48125:SF10">
    <property type="entry name" value="OS12G0136300 PROTEIN"/>
    <property type="match status" value="1"/>
</dbReference>
<feature type="compositionally biased region" description="Pro residues" evidence="1">
    <location>
        <begin position="169"/>
        <end position="205"/>
    </location>
</feature>
<feature type="region of interest" description="Disordered" evidence="1">
    <location>
        <begin position="967"/>
        <end position="1082"/>
    </location>
</feature>
<sequence>MDPFPLFHLAELDFECSSTTLGNLPAYQLALAPWSTSWEDGLEATLKRTWRRRRERVRAQINAKAPMGVQVPEAERNGELFPKFELIALDFDLSKGEAALEGLTSAQLATVRFHPAATPDLVLAAEDIFFDRRERDFAAGLSLQSSASPATTAAAPSLPPSAPVVAPAAPLPPAPSPTEAPAPVAAPPAAVPAPPARPLPVPPVAPQQVAPAPAPALAPVPSTSAPTPAPGSPLAFGLPAASTSTEVAAPAPPATVQPTAETPAKPKSRLPSSVLRSAHVQPEAAVPVQPKKEDEGKDCEREREKERPVDREMTPGTRQREKEREEYKRSKSVNGRAEERGRRESLRERSRSRSRERARPTSRDRASDDRERERDRERQRARDRERERERDREKERDRERSRRTRSSRSRSPARPSRRERSRSRSPGRSSRRERSRSRSRDRRPRSRADAESPTSQRKRPPSPARSDLSLRSSIRRRIDNDVSREEPPPLSGPPAASLPSRPSVSQRSGTPPPQMPDPDADVPMAVVSSLFIVFLRHFAGVLTPADLETFIHSLPLKMPIRPCGIKVSSKPNVDRNPDQAPMVTIAFVAFRTKAEAEELSRRANDVTWNGRIIITSGGGGASGKQQWRWRDLAPDFVRECFDREMARFAARHAGMEGRPPPPPPPGPLAARHGGPGPPAGAVGASSLSSQAEPLPQHLADALFALYTTNLPESATLAECRDFFDQCDGLVGLALTAPEHARGGMYRSVWLAFSDKQARDRAKHQLYGSRYPGSNMKLWVEHAEHASAKNGSAHTWTWGEMSRDFRRLHASEYQQVHGSLQPQSPQLAPANRIDQSANQQGRIFGSSVQPAAFGVPQTAFTPVPMPSYPSPAPSTILAQQQHQIEAYSPMQPGLGPLVPRPQAAFIGGSAQPTVWRQAGADAGAQSQASSSQQFGFAPSQDETASSSAKLAGINPARLAMLQAALNEREGVTSSPVNSGERLDAAEEKKLVEETTRNAWGARRSQAASDEAIEADQQHRVSDGPQEQSAAPEASAPAVSAPPPSNSPPRTLTVKGLASSALFGNGSSPPKPASPLPSAASTTSALAHIPSLSGTSTKIPLKVLSILPASTAAVTAGASRSVPTSAASPPPRTSSAASAVTA</sequence>
<feature type="compositionally biased region" description="Pro residues" evidence="1">
    <location>
        <begin position="658"/>
        <end position="667"/>
    </location>
</feature>
<feature type="compositionally biased region" description="Low complexity" evidence="1">
    <location>
        <begin position="219"/>
        <end position="249"/>
    </location>
</feature>
<feature type="compositionally biased region" description="Low complexity" evidence="1">
    <location>
        <begin position="1027"/>
        <end position="1037"/>
    </location>
</feature>
<dbReference type="Proteomes" id="UP000239560">
    <property type="component" value="Unassembled WGS sequence"/>
</dbReference>
<evidence type="ECO:0000313" key="3">
    <source>
        <dbReference type="Proteomes" id="UP000239560"/>
    </source>
</evidence>
<feature type="region of interest" description="Disordered" evidence="1">
    <location>
        <begin position="169"/>
        <end position="521"/>
    </location>
</feature>
<proteinExistence type="predicted"/>
<gene>
    <name evidence="2" type="ORF">AAT19DRAFT_12952</name>
</gene>
<dbReference type="EMBL" id="LCTV02000003">
    <property type="protein sequence ID" value="PRQ75930.1"/>
    <property type="molecule type" value="Genomic_DNA"/>
</dbReference>
<dbReference type="InterPro" id="IPR035979">
    <property type="entry name" value="RBD_domain_sf"/>
</dbReference>
<feature type="compositionally biased region" description="Basic and acidic residues" evidence="1">
    <location>
        <begin position="336"/>
        <end position="400"/>
    </location>
</feature>
<feature type="compositionally biased region" description="Basic and acidic residues" evidence="1">
    <location>
        <begin position="476"/>
        <end position="487"/>
    </location>
</feature>
<dbReference type="GO" id="GO:0003676">
    <property type="term" value="F:nucleic acid binding"/>
    <property type="evidence" value="ECO:0007669"/>
    <property type="project" value="InterPro"/>
</dbReference>
<feature type="compositionally biased region" description="Low complexity" evidence="1">
    <location>
        <begin position="493"/>
        <end position="503"/>
    </location>
</feature>
<feature type="region of interest" description="Disordered" evidence="1">
    <location>
        <begin position="916"/>
        <end position="947"/>
    </location>
</feature>
<dbReference type="OrthoDB" id="2530499at2759"/>
<feature type="compositionally biased region" description="Low complexity" evidence="1">
    <location>
        <begin position="1116"/>
        <end position="1140"/>
    </location>
</feature>
<feature type="compositionally biased region" description="Basic and acidic residues" evidence="1">
    <location>
        <begin position="290"/>
        <end position="329"/>
    </location>
</feature>
<feature type="compositionally biased region" description="Basic residues" evidence="1">
    <location>
        <begin position="415"/>
        <end position="429"/>
    </location>
</feature>
<evidence type="ECO:0000256" key="1">
    <source>
        <dbReference type="SAM" id="MobiDB-lite"/>
    </source>
</evidence>
<comment type="caution">
    <text evidence="2">The sequence shown here is derived from an EMBL/GenBank/DDBJ whole genome shotgun (WGS) entry which is preliminary data.</text>
</comment>
<dbReference type="AlphaFoldDB" id="A0A2T0AD53"/>
<dbReference type="SUPFAM" id="SSF54928">
    <property type="entry name" value="RNA-binding domain, RBD"/>
    <property type="match status" value="1"/>
</dbReference>
<protein>
    <submittedName>
        <fullName evidence="2">Uncharacterized protein</fullName>
    </submittedName>
</protein>
<evidence type="ECO:0000313" key="2">
    <source>
        <dbReference type="EMBL" id="PRQ75930.1"/>
    </source>
</evidence>